<proteinExistence type="predicted"/>
<dbReference type="EMBL" id="CM023488">
    <property type="protein sequence ID" value="KAH6923436.1"/>
    <property type="molecule type" value="Genomic_DNA"/>
</dbReference>
<protein>
    <submittedName>
        <fullName evidence="1">Uncharacterized protein</fullName>
    </submittedName>
</protein>
<reference evidence="1" key="1">
    <citation type="submission" date="2020-05" db="EMBL/GenBank/DDBJ databases">
        <title>Large-scale comparative analyses of tick genomes elucidate their genetic diversity and vector capacities.</title>
        <authorList>
            <person name="Jia N."/>
            <person name="Wang J."/>
            <person name="Shi W."/>
            <person name="Du L."/>
            <person name="Sun Y."/>
            <person name="Zhan W."/>
            <person name="Jiang J."/>
            <person name="Wang Q."/>
            <person name="Zhang B."/>
            <person name="Ji P."/>
            <person name="Sakyi L.B."/>
            <person name="Cui X."/>
            <person name="Yuan T."/>
            <person name="Jiang B."/>
            <person name="Yang W."/>
            <person name="Lam T.T.-Y."/>
            <person name="Chang Q."/>
            <person name="Ding S."/>
            <person name="Wang X."/>
            <person name="Zhu J."/>
            <person name="Ruan X."/>
            <person name="Zhao L."/>
            <person name="Wei J."/>
            <person name="Que T."/>
            <person name="Du C."/>
            <person name="Cheng J."/>
            <person name="Dai P."/>
            <person name="Han X."/>
            <person name="Huang E."/>
            <person name="Gao Y."/>
            <person name="Liu J."/>
            <person name="Shao H."/>
            <person name="Ye R."/>
            <person name="Li L."/>
            <person name="Wei W."/>
            <person name="Wang X."/>
            <person name="Wang C."/>
            <person name="Yang T."/>
            <person name="Huo Q."/>
            <person name="Li W."/>
            <person name="Guo W."/>
            <person name="Chen H."/>
            <person name="Zhou L."/>
            <person name="Ni X."/>
            <person name="Tian J."/>
            <person name="Zhou Y."/>
            <person name="Sheng Y."/>
            <person name="Liu T."/>
            <person name="Pan Y."/>
            <person name="Xia L."/>
            <person name="Li J."/>
            <person name="Zhao F."/>
            <person name="Cao W."/>
        </authorList>
    </citation>
    <scope>NUCLEOTIDE SEQUENCE</scope>
    <source>
        <tissue evidence="1">Larvae</tissue>
    </source>
</reference>
<keyword evidence="2" id="KW-1185">Reference proteome</keyword>
<accession>A0ACB7RP33</accession>
<dbReference type="Proteomes" id="UP000821845">
    <property type="component" value="Chromosome 8"/>
</dbReference>
<gene>
    <name evidence="1" type="ORF">HPB50_001075</name>
</gene>
<evidence type="ECO:0000313" key="2">
    <source>
        <dbReference type="Proteomes" id="UP000821845"/>
    </source>
</evidence>
<evidence type="ECO:0000313" key="1">
    <source>
        <dbReference type="EMBL" id="KAH6923436.1"/>
    </source>
</evidence>
<comment type="caution">
    <text evidence="1">The sequence shown here is derived from an EMBL/GenBank/DDBJ whole genome shotgun (WGS) entry which is preliminary data.</text>
</comment>
<name>A0ACB7RP33_HYAAI</name>
<organism evidence="1 2">
    <name type="scientific">Hyalomma asiaticum</name>
    <name type="common">Tick</name>
    <dbReference type="NCBI Taxonomy" id="266040"/>
    <lineage>
        <taxon>Eukaryota</taxon>
        <taxon>Metazoa</taxon>
        <taxon>Ecdysozoa</taxon>
        <taxon>Arthropoda</taxon>
        <taxon>Chelicerata</taxon>
        <taxon>Arachnida</taxon>
        <taxon>Acari</taxon>
        <taxon>Parasitiformes</taxon>
        <taxon>Ixodida</taxon>
        <taxon>Ixodoidea</taxon>
        <taxon>Ixodidae</taxon>
        <taxon>Hyalomminae</taxon>
        <taxon>Hyalomma</taxon>
    </lineage>
</organism>
<sequence length="220" mass="24325">MLLTVEANGRKSTGSQHFSPTPTLPSRTTNMVRHLGSLVHGSSPPTKRQTRSRRVMDTESLDPDKQPLLPKSKRSLQTITEDNGAGPALKASAVKRKRQRFYMDDGKLKKKKPQPAKMTAPPAAGLWQTRNKAPYVYRNDLSISKNLAAKIPKEDGTKRRKRSTPSRAASATSKSPKRRCQSQSRHHEGKSDVTRSLLGSLRGVCVLPHSARPSRCTVTL</sequence>